<protein>
    <submittedName>
        <fullName evidence="2">Uncharacterized phage-encoded protein</fullName>
    </submittedName>
</protein>
<accession>A0A377PKZ5</accession>
<dbReference type="Pfam" id="PF03374">
    <property type="entry name" value="ANT"/>
    <property type="match status" value="1"/>
</dbReference>
<feature type="domain" description="Antirepressor protein C-terminal" evidence="1">
    <location>
        <begin position="179"/>
        <end position="279"/>
    </location>
</feature>
<dbReference type="AlphaFoldDB" id="A0A377PKZ5"/>
<evidence type="ECO:0000313" key="2">
    <source>
        <dbReference type="EMBL" id="STQ81318.1"/>
    </source>
</evidence>
<organism evidence="2 3">
    <name type="scientific">Hafnia alvei</name>
    <dbReference type="NCBI Taxonomy" id="569"/>
    <lineage>
        <taxon>Bacteria</taxon>
        <taxon>Pseudomonadati</taxon>
        <taxon>Pseudomonadota</taxon>
        <taxon>Gammaproteobacteria</taxon>
        <taxon>Enterobacterales</taxon>
        <taxon>Hafniaceae</taxon>
        <taxon>Hafnia</taxon>
    </lineage>
</organism>
<dbReference type="GO" id="GO:0003677">
    <property type="term" value="F:DNA binding"/>
    <property type="evidence" value="ECO:0007669"/>
    <property type="project" value="InterPro"/>
</dbReference>
<evidence type="ECO:0000313" key="3">
    <source>
        <dbReference type="Proteomes" id="UP000254821"/>
    </source>
</evidence>
<dbReference type="InterPro" id="IPR005039">
    <property type="entry name" value="Ant_C"/>
</dbReference>
<name>A0A377PKZ5_HAFAL</name>
<sequence>MGLFYICISPRFLRAIKNQEPFGVELEIGQWLSLTALGLPTSGEQALSPKGNSDMKELISAEKEISMSSLDFLNNIINPSRVEAGENPVRPADFHARVNDEIDEELNYENFVVGKTGHKTHYTMLNMDQMTLVGMRESKAVRRSVLAKLKVMHSPSIPQTLPEALRLAADLAEQKAELESKLAIAAPKVEFVDQYVEASGLMGFRETAKLLKIKENDFRLFLIDNGIMYKLAGKLTPYSQHLDAGRFAVKTGENQHNGHAFTQVKFTPKGIQWIAGLWASSQLINQAA</sequence>
<dbReference type="EMBL" id="UGHP01000001">
    <property type="protein sequence ID" value="STQ81318.1"/>
    <property type="molecule type" value="Genomic_DNA"/>
</dbReference>
<dbReference type="Proteomes" id="UP000254821">
    <property type="component" value="Unassembled WGS sequence"/>
</dbReference>
<gene>
    <name evidence="2" type="ORF">NCTC8105_03498</name>
</gene>
<evidence type="ECO:0000259" key="1">
    <source>
        <dbReference type="Pfam" id="PF03374"/>
    </source>
</evidence>
<proteinExistence type="predicted"/>
<reference evidence="2 3" key="1">
    <citation type="submission" date="2018-06" db="EMBL/GenBank/DDBJ databases">
        <authorList>
            <consortium name="Pathogen Informatics"/>
            <person name="Doyle S."/>
        </authorList>
    </citation>
    <scope>NUCLEOTIDE SEQUENCE [LARGE SCALE GENOMIC DNA]</scope>
    <source>
        <strain evidence="2 3">NCTC8105</strain>
    </source>
</reference>